<dbReference type="InParanoid" id="A0A2J6TDW9"/>
<dbReference type="STRING" id="1095630.A0A2J6TDW9"/>
<evidence type="ECO:0000256" key="1">
    <source>
        <dbReference type="SAM" id="MobiDB-lite"/>
    </source>
</evidence>
<feature type="compositionally biased region" description="Gly residues" evidence="1">
    <location>
        <begin position="142"/>
        <end position="151"/>
    </location>
</feature>
<accession>A0A2J6TDW9</accession>
<gene>
    <name evidence="3" type="ORF">K444DRAFT_611483</name>
</gene>
<protein>
    <recommendedName>
        <fullName evidence="5">Tat pathway signal sequence</fullName>
    </recommendedName>
</protein>
<feature type="region of interest" description="Disordered" evidence="1">
    <location>
        <begin position="1"/>
        <end position="79"/>
    </location>
</feature>
<evidence type="ECO:0000313" key="3">
    <source>
        <dbReference type="EMBL" id="PMD61226.1"/>
    </source>
</evidence>
<dbReference type="AlphaFoldDB" id="A0A2J6TDW9"/>
<sequence>MRSTPASAHHRDPSTGSPLPAISEDGTSFSEAQHPPPIPARASNRPAQKHFAFGAPPRHRYDSPPTHSHFSLDDEGERPNAEKLAAAREGVLNNKHIAKRGGWKRLLIIGIIVALCIVGLVVGLVFGLRNRHKSTSSNNGSTDGGASGNISGGPNPATSTAFPAGSYSFTTYLSTVFTNCTSNPATWTCYPYTTYSSSPSDSTATFQWIIDPVPHSSNYTISSTDNFFSIVFINLTLSLMNAGQSNEHYYFSENMQKPTKPSVALTNQNLASTCYFNQTSFQGYLYTKMARTFPSGASNATETGQPFANWPYAVRVEQMSGGGPGTPTCLGPQGQSLGDFSVSNTARQCECLYLNNDT</sequence>
<feature type="transmembrane region" description="Helical" evidence="2">
    <location>
        <begin position="106"/>
        <end position="128"/>
    </location>
</feature>
<keyword evidence="4" id="KW-1185">Reference proteome</keyword>
<dbReference type="Proteomes" id="UP000235371">
    <property type="component" value="Unassembled WGS sequence"/>
</dbReference>
<dbReference type="EMBL" id="KZ613786">
    <property type="protein sequence ID" value="PMD61226.1"/>
    <property type="molecule type" value="Genomic_DNA"/>
</dbReference>
<dbReference type="RefSeq" id="XP_024738130.1">
    <property type="nucleotide sequence ID" value="XM_024879950.1"/>
</dbReference>
<feature type="region of interest" description="Disordered" evidence="1">
    <location>
        <begin position="132"/>
        <end position="155"/>
    </location>
</feature>
<keyword evidence="2" id="KW-0812">Transmembrane</keyword>
<keyword evidence="2" id="KW-1133">Transmembrane helix</keyword>
<dbReference type="OrthoDB" id="5296155at2759"/>
<keyword evidence="2" id="KW-0472">Membrane</keyword>
<name>A0A2J6TDW9_9HELO</name>
<organism evidence="3 4">
    <name type="scientific">Hyaloscypha bicolor E</name>
    <dbReference type="NCBI Taxonomy" id="1095630"/>
    <lineage>
        <taxon>Eukaryota</taxon>
        <taxon>Fungi</taxon>
        <taxon>Dikarya</taxon>
        <taxon>Ascomycota</taxon>
        <taxon>Pezizomycotina</taxon>
        <taxon>Leotiomycetes</taxon>
        <taxon>Helotiales</taxon>
        <taxon>Hyaloscyphaceae</taxon>
        <taxon>Hyaloscypha</taxon>
        <taxon>Hyaloscypha bicolor</taxon>
    </lineage>
</organism>
<proteinExistence type="predicted"/>
<evidence type="ECO:0000313" key="4">
    <source>
        <dbReference type="Proteomes" id="UP000235371"/>
    </source>
</evidence>
<evidence type="ECO:0000256" key="2">
    <source>
        <dbReference type="SAM" id="Phobius"/>
    </source>
</evidence>
<reference evidence="3 4" key="1">
    <citation type="submission" date="2016-04" db="EMBL/GenBank/DDBJ databases">
        <title>A degradative enzymes factory behind the ericoid mycorrhizal symbiosis.</title>
        <authorList>
            <consortium name="DOE Joint Genome Institute"/>
            <person name="Martino E."/>
            <person name="Morin E."/>
            <person name="Grelet G."/>
            <person name="Kuo A."/>
            <person name="Kohler A."/>
            <person name="Daghino S."/>
            <person name="Barry K."/>
            <person name="Choi C."/>
            <person name="Cichocki N."/>
            <person name="Clum A."/>
            <person name="Copeland A."/>
            <person name="Hainaut M."/>
            <person name="Haridas S."/>
            <person name="Labutti K."/>
            <person name="Lindquist E."/>
            <person name="Lipzen A."/>
            <person name="Khouja H.-R."/>
            <person name="Murat C."/>
            <person name="Ohm R."/>
            <person name="Olson A."/>
            <person name="Spatafora J."/>
            <person name="Veneault-Fourrey C."/>
            <person name="Henrissat B."/>
            <person name="Grigoriev I."/>
            <person name="Martin F."/>
            <person name="Perotto S."/>
        </authorList>
    </citation>
    <scope>NUCLEOTIDE SEQUENCE [LARGE SCALE GENOMIC DNA]</scope>
    <source>
        <strain evidence="3 4">E</strain>
    </source>
</reference>
<dbReference type="GeneID" id="36588027"/>
<evidence type="ECO:0008006" key="5">
    <source>
        <dbReference type="Google" id="ProtNLM"/>
    </source>
</evidence>